<dbReference type="Proteomes" id="UP000320806">
    <property type="component" value="Unassembled WGS sequence"/>
</dbReference>
<feature type="domain" description="Acyltransferase 3" evidence="10">
    <location>
        <begin position="25"/>
        <end position="364"/>
    </location>
</feature>
<evidence type="ECO:0000256" key="1">
    <source>
        <dbReference type="ARBA" id="ARBA00004651"/>
    </source>
</evidence>
<evidence type="ECO:0000256" key="6">
    <source>
        <dbReference type="ARBA" id="ARBA00023136"/>
    </source>
</evidence>
<accession>A0A542EGD0</accession>
<dbReference type="InterPro" id="IPR036514">
    <property type="entry name" value="SGNH_hydro_sf"/>
</dbReference>
<feature type="transmembrane region" description="Helical" evidence="9">
    <location>
        <begin position="163"/>
        <end position="180"/>
    </location>
</feature>
<evidence type="ECO:0000313" key="11">
    <source>
        <dbReference type="EMBL" id="TQJ14369.1"/>
    </source>
</evidence>
<dbReference type="OrthoDB" id="3404679at2"/>
<feature type="region of interest" description="Disordered" evidence="8">
    <location>
        <begin position="439"/>
        <end position="487"/>
    </location>
</feature>
<evidence type="ECO:0000256" key="8">
    <source>
        <dbReference type="SAM" id="MobiDB-lite"/>
    </source>
</evidence>
<keyword evidence="7" id="KW-0012">Acyltransferase</keyword>
<keyword evidence="12" id="KW-1185">Reference proteome</keyword>
<gene>
    <name evidence="11" type="ORF">FB459_1826</name>
</gene>
<dbReference type="GO" id="GO:0005886">
    <property type="term" value="C:plasma membrane"/>
    <property type="evidence" value="ECO:0007669"/>
    <property type="project" value="UniProtKB-SubCell"/>
</dbReference>
<organism evidence="11 12">
    <name type="scientific">Yimella lutea</name>
    <dbReference type="NCBI Taxonomy" id="587872"/>
    <lineage>
        <taxon>Bacteria</taxon>
        <taxon>Bacillati</taxon>
        <taxon>Actinomycetota</taxon>
        <taxon>Actinomycetes</taxon>
        <taxon>Micrococcales</taxon>
        <taxon>Dermacoccaceae</taxon>
        <taxon>Yimella</taxon>
    </lineage>
</organism>
<dbReference type="PANTHER" id="PTHR23028:SF53">
    <property type="entry name" value="ACYL_TRANSF_3 DOMAIN-CONTAINING PROTEIN"/>
    <property type="match status" value="1"/>
</dbReference>
<dbReference type="AlphaFoldDB" id="A0A542EGD0"/>
<dbReference type="Pfam" id="PF01757">
    <property type="entry name" value="Acyl_transf_3"/>
    <property type="match status" value="1"/>
</dbReference>
<evidence type="ECO:0000259" key="10">
    <source>
        <dbReference type="Pfam" id="PF01757"/>
    </source>
</evidence>
<keyword evidence="5 9" id="KW-1133">Transmembrane helix</keyword>
<evidence type="ECO:0000256" key="4">
    <source>
        <dbReference type="ARBA" id="ARBA00022692"/>
    </source>
</evidence>
<dbReference type="InterPro" id="IPR050879">
    <property type="entry name" value="Acyltransferase_3"/>
</dbReference>
<dbReference type="GO" id="GO:0016747">
    <property type="term" value="F:acyltransferase activity, transferring groups other than amino-acyl groups"/>
    <property type="evidence" value="ECO:0007669"/>
    <property type="project" value="InterPro"/>
</dbReference>
<sequence length="640" mass="68244">MVAMRDEGGVRVGEQTPAARKHVGGLDGLRAIAVVAVILYHLELPWAAGGFLGVDIFFVISGYLITSQLWARASAPGGGVDLRRFWAARARRLIPALVVVLLATTLAQLAAGRDQLTSYLGDLGAAATYTSNWWYVLHERSYFEAFGRPRALQHLWSLAVEEQFYVVWPLVVALIVFVFRRPHARRFAMLTVCVLGAAASMLVMGVGTWRSGAPLGADASRFYFGTDSHSAGLLVGAALAVWRGGAGFGGPALRPATVRSTLVGVVALGALLWSLWAVHSWSVALYRWGFAALALLTAVLVAAATRPGVLGRVLDLEPLAAIGRRSYGLYLWHWPVFVFTRPELDVPLTGTANIALKLGLTFVLSELSYQLVEQPVRRLGLRGAWRSLRSHSIGRIARPALVSTLVAVFASTGAVAAMSPQPKTTAKAAVTAAVEEPAPPSFAVPSAAPSATSDRPTGSAPSAPSLTASPTSSTSSSPTPSFDGRTSDMTMTVFGDSFAIGAANGLHRRFKTATLHAKEGEQGFVAVSELDRLAPSLTTDIVLIHVGNNGVIDEVALAAAIAKIPTHSVVVLGLPRVPRFWQNEVVKQLRSVAARSPRVKVADWYSLANPHDDWFVDGVHPNGNGVREYGNLIQRTVLGE</sequence>
<feature type="transmembrane region" description="Helical" evidence="9">
    <location>
        <begin position="187"/>
        <end position="209"/>
    </location>
</feature>
<comment type="caution">
    <text evidence="11">The sequence shown here is derived from an EMBL/GenBank/DDBJ whole genome shotgun (WGS) entry which is preliminary data.</text>
</comment>
<evidence type="ECO:0000256" key="5">
    <source>
        <dbReference type="ARBA" id="ARBA00022989"/>
    </source>
</evidence>
<keyword evidence="4 9" id="KW-0812">Transmembrane</keyword>
<feature type="transmembrane region" description="Helical" evidence="9">
    <location>
        <begin position="93"/>
        <end position="111"/>
    </location>
</feature>
<keyword evidence="6 9" id="KW-0472">Membrane</keyword>
<feature type="transmembrane region" description="Helical" evidence="9">
    <location>
        <begin position="261"/>
        <end position="279"/>
    </location>
</feature>
<dbReference type="InterPro" id="IPR002656">
    <property type="entry name" value="Acyl_transf_3_dom"/>
</dbReference>
<name>A0A542EGD0_9MICO</name>
<protein>
    <submittedName>
        <fullName evidence="11">Peptidoglycan/LPS O-acetylase OafA/YrhL</fullName>
    </submittedName>
</protein>
<dbReference type="EMBL" id="VFMO01000001">
    <property type="protein sequence ID" value="TQJ14369.1"/>
    <property type="molecule type" value="Genomic_DNA"/>
</dbReference>
<keyword evidence="3" id="KW-0808">Transferase</keyword>
<dbReference type="Gene3D" id="3.40.50.1110">
    <property type="entry name" value="SGNH hydrolase"/>
    <property type="match status" value="1"/>
</dbReference>
<proteinExistence type="predicted"/>
<evidence type="ECO:0000256" key="2">
    <source>
        <dbReference type="ARBA" id="ARBA00022475"/>
    </source>
</evidence>
<evidence type="ECO:0000256" key="3">
    <source>
        <dbReference type="ARBA" id="ARBA00022679"/>
    </source>
</evidence>
<feature type="compositionally biased region" description="Low complexity" evidence="8">
    <location>
        <begin position="443"/>
        <end position="481"/>
    </location>
</feature>
<evidence type="ECO:0000256" key="7">
    <source>
        <dbReference type="ARBA" id="ARBA00023315"/>
    </source>
</evidence>
<dbReference type="PANTHER" id="PTHR23028">
    <property type="entry name" value="ACETYLTRANSFERASE"/>
    <property type="match status" value="1"/>
</dbReference>
<reference evidence="11 12" key="1">
    <citation type="submission" date="2019-06" db="EMBL/GenBank/DDBJ databases">
        <title>Sequencing the genomes of 1000 actinobacteria strains.</title>
        <authorList>
            <person name="Klenk H.-P."/>
        </authorList>
    </citation>
    <scope>NUCLEOTIDE SEQUENCE [LARGE SCALE GENOMIC DNA]</scope>
    <source>
        <strain evidence="11 12">DSM 19828</strain>
    </source>
</reference>
<feature type="transmembrane region" description="Helical" evidence="9">
    <location>
        <begin position="285"/>
        <end position="304"/>
    </location>
</feature>
<evidence type="ECO:0000256" key="9">
    <source>
        <dbReference type="SAM" id="Phobius"/>
    </source>
</evidence>
<dbReference type="SUPFAM" id="SSF52266">
    <property type="entry name" value="SGNH hydrolase"/>
    <property type="match status" value="1"/>
</dbReference>
<comment type="subcellular location">
    <subcellularLocation>
        <location evidence="1">Cell membrane</location>
        <topology evidence="1">Multi-pass membrane protein</topology>
    </subcellularLocation>
</comment>
<feature type="transmembrane region" description="Helical" evidence="9">
    <location>
        <begin position="46"/>
        <end position="65"/>
    </location>
</feature>
<keyword evidence="2" id="KW-1003">Cell membrane</keyword>
<dbReference type="GO" id="GO:0009103">
    <property type="term" value="P:lipopolysaccharide biosynthetic process"/>
    <property type="evidence" value="ECO:0007669"/>
    <property type="project" value="TreeGrafter"/>
</dbReference>
<evidence type="ECO:0000313" key="12">
    <source>
        <dbReference type="Proteomes" id="UP000320806"/>
    </source>
</evidence>